<keyword evidence="4 7" id="KW-0812">Transmembrane</keyword>
<reference evidence="9" key="1">
    <citation type="submission" date="2024-03" db="EMBL/GenBank/DDBJ databases">
        <title>The Complete Genome of 'Candidatus Phytoplasma fraxini' AshY1 from the Ash Yellows Group.</title>
        <authorList>
            <person name="Boehm J.W."/>
            <person name="Huettel B."/>
            <person name="Schneider B."/>
            <person name="Kube M."/>
        </authorList>
    </citation>
    <scope>NUCLEOTIDE SEQUENCE [LARGE SCALE GENOMIC DNA]</scope>
    <source>
        <strain evidence="9">AshY1</strain>
    </source>
</reference>
<gene>
    <name evidence="9" type="ORF">AshY1_02620</name>
</gene>
<dbReference type="EMBL" id="CP146843">
    <property type="protein sequence ID" value="WYY26393.1"/>
    <property type="molecule type" value="Genomic_DNA"/>
</dbReference>
<evidence type="ECO:0000256" key="5">
    <source>
        <dbReference type="ARBA" id="ARBA00022989"/>
    </source>
</evidence>
<dbReference type="Pfam" id="PF02687">
    <property type="entry name" value="FtsX"/>
    <property type="match status" value="1"/>
</dbReference>
<evidence type="ECO:0000256" key="7">
    <source>
        <dbReference type="SAM" id="Phobius"/>
    </source>
</evidence>
<evidence type="ECO:0000256" key="2">
    <source>
        <dbReference type="ARBA" id="ARBA00005236"/>
    </source>
</evidence>
<protein>
    <recommendedName>
        <fullName evidence="8">ABC3 transporter permease C-terminal domain-containing protein</fullName>
    </recommendedName>
</protein>
<accession>A0ABZ2U8G5</accession>
<evidence type="ECO:0000256" key="3">
    <source>
        <dbReference type="ARBA" id="ARBA00022475"/>
    </source>
</evidence>
<feature type="domain" description="ABC3 transporter permease C-terminal" evidence="8">
    <location>
        <begin position="22"/>
        <end position="90"/>
    </location>
</feature>
<name>A0ABZ2U8G5_ASHYP</name>
<keyword evidence="3" id="KW-1003">Cell membrane</keyword>
<organism evidence="9 10">
    <name type="scientific">Ash yellows phytoplasma</name>
    <dbReference type="NCBI Taxonomy" id="35780"/>
    <lineage>
        <taxon>Bacteria</taxon>
        <taxon>Bacillati</taxon>
        <taxon>Mycoplasmatota</taxon>
        <taxon>Mollicutes</taxon>
        <taxon>Acholeplasmatales</taxon>
        <taxon>Acholeplasmataceae</taxon>
        <taxon>Candidatus Phytoplasma</taxon>
        <taxon>16SrVII (Ash yellows group)</taxon>
    </lineage>
</organism>
<evidence type="ECO:0000259" key="8">
    <source>
        <dbReference type="Pfam" id="PF02687"/>
    </source>
</evidence>
<keyword evidence="6 7" id="KW-0472">Membrane</keyword>
<feature type="transmembrane region" description="Helical" evidence="7">
    <location>
        <begin position="66"/>
        <end position="91"/>
    </location>
</feature>
<evidence type="ECO:0000256" key="6">
    <source>
        <dbReference type="ARBA" id="ARBA00023136"/>
    </source>
</evidence>
<dbReference type="InterPro" id="IPR003838">
    <property type="entry name" value="ABC3_permease_C"/>
</dbReference>
<sequence length="187" mass="22040">MQSPPIEFLETLMQKHLGTICILFCCILLISFFLIGGFVKSTIKFKKKDIGVLRSLGARKIDVLKIFFIEGFIISCLVTLILGVVFILPYFPVNWSYPFKTQTFEEKSQQMFVLQPMQSARILRNQEQYNDCKAYLKKGFENFRFWCNYFNLIFFFFIMNLIVTFLSIFLPINKFAKKKVIEVILDK</sequence>
<dbReference type="Proteomes" id="UP001484199">
    <property type="component" value="Chromosome"/>
</dbReference>
<keyword evidence="10" id="KW-1185">Reference proteome</keyword>
<dbReference type="InterPro" id="IPR051447">
    <property type="entry name" value="Lipoprotein-release_system"/>
</dbReference>
<dbReference type="PANTHER" id="PTHR30489:SF0">
    <property type="entry name" value="LIPOPROTEIN-RELEASING SYSTEM TRANSMEMBRANE PROTEIN LOLE"/>
    <property type="match status" value="1"/>
</dbReference>
<comment type="subcellular location">
    <subcellularLocation>
        <location evidence="1">Cell membrane</location>
        <topology evidence="1">Multi-pass membrane protein</topology>
    </subcellularLocation>
</comment>
<feature type="transmembrane region" description="Helical" evidence="7">
    <location>
        <begin position="17"/>
        <end position="39"/>
    </location>
</feature>
<evidence type="ECO:0000256" key="1">
    <source>
        <dbReference type="ARBA" id="ARBA00004651"/>
    </source>
</evidence>
<evidence type="ECO:0000313" key="10">
    <source>
        <dbReference type="Proteomes" id="UP001484199"/>
    </source>
</evidence>
<proteinExistence type="inferred from homology"/>
<dbReference type="RefSeq" id="WP_341266797.1">
    <property type="nucleotide sequence ID" value="NZ_CP146843.1"/>
</dbReference>
<evidence type="ECO:0000256" key="4">
    <source>
        <dbReference type="ARBA" id="ARBA00022692"/>
    </source>
</evidence>
<comment type="similarity">
    <text evidence="2">Belongs to the ABC-4 integral membrane protein family. LolC/E subfamily.</text>
</comment>
<feature type="transmembrane region" description="Helical" evidence="7">
    <location>
        <begin position="149"/>
        <end position="170"/>
    </location>
</feature>
<keyword evidence="5 7" id="KW-1133">Transmembrane helix</keyword>
<evidence type="ECO:0000313" key="9">
    <source>
        <dbReference type="EMBL" id="WYY26393.1"/>
    </source>
</evidence>
<dbReference type="PANTHER" id="PTHR30489">
    <property type="entry name" value="LIPOPROTEIN-RELEASING SYSTEM TRANSMEMBRANE PROTEIN LOLE"/>
    <property type="match status" value="1"/>
</dbReference>